<name>G3MBD8_9CAUD</name>
<evidence type="ECO:0000256" key="1">
    <source>
        <dbReference type="SAM" id="Coils"/>
    </source>
</evidence>
<dbReference type="GeneID" id="18563287"/>
<evidence type="ECO:0000313" key="3">
    <source>
        <dbReference type="Proteomes" id="UP000009273"/>
    </source>
</evidence>
<organism evidence="2 3">
    <name type="scientific">Bacillus phage G</name>
    <dbReference type="NCBI Taxonomy" id="2884420"/>
    <lineage>
        <taxon>Viruses</taxon>
        <taxon>Duplodnaviria</taxon>
        <taxon>Heunggongvirae</taxon>
        <taxon>Uroviricota</taxon>
        <taxon>Caudoviricetes</taxon>
        <taxon>Donellivirus</taxon>
        <taxon>Donellivirus gee</taxon>
    </lineage>
</organism>
<dbReference type="RefSeq" id="YP_009015379.1">
    <property type="nucleotide sequence ID" value="NC_023719.1"/>
</dbReference>
<accession>G3MBD8</accession>
<keyword evidence="3" id="KW-1185">Reference proteome</keyword>
<dbReference type="Proteomes" id="UP000009273">
    <property type="component" value="Segment"/>
</dbReference>
<evidence type="ECO:0000313" key="2">
    <source>
        <dbReference type="EMBL" id="AEO93339.1"/>
    </source>
</evidence>
<gene>
    <name evidence="2" type="primary">68</name>
    <name evidence="2" type="ORF">G_68</name>
</gene>
<dbReference type="EMBL" id="JN638751">
    <property type="protein sequence ID" value="AEO93339.1"/>
    <property type="molecule type" value="Genomic_DNA"/>
</dbReference>
<dbReference type="KEGG" id="vg:18563287"/>
<feature type="coiled-coil region" evidence="1">
    <location>
        <begin position="47"/>
        <end position="74"/>
    </location>
</feature>
<reference evidence="2 3" key="1">
    <citation type="submission" date="2011-09" db="EMBL/GenBank/DDBJ databases">
        <authorList>
            <person name="Pope W.H."/>
            <person name="Pedulla M.L."/>
            <person name="Ford M.E."/>
            <person name="Peebles C.L."/>
            <person name="Hatfull G.H."/>
            <person name="Hendrix R.W."/>
        </authorList>
    </citation>
    <scope>NUCLEOTIDE SEQUENCE [LARGE SCALE GENOMIC DNA]</scope>
    <source>
        <strain evidence="2">G</strain>
    </source>
</reference>
<keyword evidence="1" id="KW-0175">Coiled coil</keyword>
<protein>
    <submittedName>
        <fullName evidence="2">Gp68</fullName>
    </submittedName>
</protein>
<proteinExistence type="predicted"/>
<sequence length="86" mass="10375">MEKTYLTETETMTLKHLLGFNKQTIKRFEDLNLDDETRSFIVFDMIAKAQQKERNKWEKEVEELKKKNNGFFKNLFKKRGDNNGRV</sequence>